<keyword evidence="2" id="KW-1185">Reference proteome</keyword>
<evidence type="ECO:0000313" key="2">
    <source>
        <dbReference type="Proteomes" id="UP000019243"/>
    </source>
</evidence>
<dbReference type="OrthoDB" id="2184075at2"/>
<organism evidence="1 2">
    <name type="scientific">Brochothrix campestris FSL F6-1037</name>
    <dbReference type="NCBI Taxonomy" id="1265861"/>
    <lineage>
        <taxon>Bacteria</taxon>
        <taxon>Bacillati</taxon>
        <taxon>Bacillota</taxon>
        <taxon>Bacilli</taxon>
        <taxon>Bacillales</taxon>
        <taxon>Listeriaceae</taxon>
        <taxon>Brochothrix</taxon>
    </lineage>
</organism>
<gene>
    <name evidence="1" type="ORF">BCAMP_01180</name>
</gene>
<dbReference type="Proteomes" id="UP000019243">
    <property type="component" value="Unassembled WGS sequence"/>
</dbReference>
<dbReference type="AlphaFoldDB" id="W7CYE9"/>
<dbReference type="STRING" id="1265861.BCAMP_01180"/>
<protein>
    <submittedName>
        <fullName evidence="1">Major tail protein, phi13 family</fullName>
    </submittedName>
</protein>
<name>W7CYE9_9LIST</name>
<proteinExistence type="predicted"/>
<accession>W7CYE9</accession>
<dbReference type="RefSeq" id="WP_035312990.1">
    <property type="nucleotide sequence ID" value="NZ_AODH01000004.1"/>
</dbReference>
<reference evidence="1 2" key="1">
    <citation type="submission" date="2012-12" db="EMBL/GenBank/DDBJ databases">
        <title>Novel taxa of Listeriaceae from agricultural environments in the United States.</title>
        <authorList>
            <person name="den Bakker H.C."/>
            <person name="Allred A."/>
            <person name="Warchocki S."/>
            <person name="Wright E.M."/>
            <person name="Burrell A."/>
            <person name="Nightingale K.K."/>
            <person name="Kephart D."/>
            <person name="Wiedmann M."/>
        </authorList>
    </citation>
    <scope>NUCLEOTIDE SEQUENCE [LARGE SCALE GENOMIC DNA]</scope>
    <source>
        <strain evidence="1 2">FSL F6-1037</strain>
    </source>
</reference>
<dbReference type="EMBL" id="AODH01000004">
    <property type="protein sequence ID" value="EUJ41977.1"/>
    <property type="molecule type" value="Genomic_DNA"/>
</dbReference>
<dbReference type="NCBIfam" id="TIGR01603">
    <property type="entry name" value="maj_tail_phi13"/>
    <property type="match status" value="1"/>
</dbReference>
<dbReference type="InterPro" id="IPR006490">
    <property type="entry name" value="Maj_tail_phi13"/>
</dbReference>
<sequence>MAANQKVYFEGIDDIMIVMMKEEDTIATPPVYDEQLYRLPIATKLGVKGNGSTKVKYASSKVFRRVSRETEHELSLEHVGIPIEVLDKIQNVISNKGVVFKRAMATELPYFAFGFIGRISDGERMAVWYPKVQMVNATESEYVTAEEDDEIKDVKATFTAGALLFNDVLNSAYDSTRMDTDMIDLATFIEEPIYEEKQLNIPEPPAGGDE</sequence>
<evidence type="ECO:0000313" key="1">
    <source>
        <dbReference type="EMBL" id="EUJ41977.1"/>
    </source>
</evidence>
<comment type="caution">
    <text evidence="1">The sequence shown here is derived from an EMBL/GenBank/DDBJ whole genome shotgun (WGS) entry which is preliminary data.</text>
</comment>